<gene>
    <name evidence="1" type="ORF">HW554_14160</name>
</gene>
<accession>A0A7Y7PQY7</accession>
<dbReference type="Proteomes" id="UP000565521">
    <property type="component" value="Unassembled WGS sequence"/>
</dbReference>
<dbReference type="RefSeq" id="WP_176909226.1">
    <property type="nucleotide sequence ID" value="NZ_JABKAU010000027.1"/>
</dbReference>
<evidence type="ECO:0000313" key="2">
    <source>
        <dbReference type="Proteomes" id="UP000565521"/>
    </source>
</evidence>
<comment type="caution">
    <text evidence="1">The sequence shown here is derived from an EMBL/GenBank/DDBJ whole genome shotgun (WGS) entry which is preliminary data.</text>
</comment>
<dbReference type="InterPro" id="IPR029083">
    <property type="entry name" value="Imm32"/>
</dbReference>
<dbReference type="AlphaFoldDB" id="A0A7Y7PQY7"/>
<protein>
    <submittedName>
        <fullName evidence="1">Uncharacterized protein</fullName>
    </submittedName>
</protein>
<proteinExistence type="predicted"/>
<evidence type="ECO:0000313" key="1">
    <source>
        <dbReference type="EMBL" id="NVO32358.1"/>
    </source>
</evidence>
<reference evidence="1 2" key="1">
    <citation type="submission" date="2020-05" db="EMBL/GenBank/DDBJ databases">
        <title>Hymenobacter terrestris sp. nov. and Hymenobacter lapidiphilus sp. nov., isolated from regoliths in Antarctica.</title>
        <authorList>
            <person name="Sedlacek I."/>
            <person name="Pantucek R."/>
            <person name="Zeman M."/>
            <person name="Holochova P."/>
            <person name="Kralova S."/>
            <person name="Stankova E."/>
            <person name="Sedo O."/>
            <person name="Micenkova L."/>
            <person name="Svec P."/>
            <person name="Gupta V."/>
            <person name="Sood U."/>
            <person name="Korpole U.S."/>
            <person name="Lal R."/>
        </authorList>
    </citation>
    <scope>NUCLEOTIDE SEQUENCE [LARGE SCALE GENOMIC DNA]</scope>
    <source>
        <strain evidence="1 2">P5342</strain>
    </source>
</reference>
<dbReference type="Pfam" id="PF15566">
    <property type="entry name" value="Imm32"/>
    <property type="match status" value="1"/>
</dbReference>
<sequence length="85" mass="9140">MQITLEVPEYSPKTGILLHWVGDFEITVVLEAGAVSIRANQAGLVSLAGHLLNLAQEATTAGCHAHLDEHNSLQEGSLELILVRE</sequence>
<name>A0A7Y7PQY7_9BACT</name>
<organism evidence="1 2">
    <name type="scientific">Hymenobacter lapidiphilus</name>
    <dbReference type="NCBI Taxonomy" id="2608003"/>
    <lineage>
        <taxon>Bacteria</taxon>
        <taxon>Pseudomonadati</taxon>
        <taxon>Bacteroidota</taxon>
        <taxon>Cytophagia</taxon>
        <taxon>Cytophagales</taxon>
        <taxon>Hymenobacteraceae</taxon>
        <taxon>Hymenobacter</taxon>
    </lineage>
</organism>
<dbReference type="EMBL" id="JABKAU010000027">
    <property type="protein sequence ID" value="NVO32358.1"/>
    <property type="molecule type" value="Genomic_DNA"/>
</dbReference>
<keyword evidence="2" id="KW-1185">Reference proteome</keyword>